<dbReference type="GO" id="GO:0005737">
    <property type="term" value="C:cytoplasm"/>
    <property type="evidence" value="ECO:0007669"/>
    <property type="project" value="TreeGrafter"/>
</dbReference>
<dbReference type="AlphaFoldDB" id="A1DP52"/>
<reference evidence="4" key="1">
    <citation type="journal article" date="2008" name="PLoS Genet.">
        <title>Genomic islands in the pathogenic filamentous fungus Aspergillus fumigatus.</title>
        <authorList>
            <person name="Fedorova N.D."/>
            <person name="Khaldi N."/>
            <person name="Joardar V.S."/>
            <person name="Maiti R."/>
            <person name="Amedeo P."/>
            <person name="Anderson M.J."/>
            <person name="Crabtree J."/>
            <person name="Silva J.C."/>
            <person name="Badger J.H."/>
            <person name="Albarraq A."/>
            <person name="Angiuoli S."/>
            <person name="Bussey H."/>
            <person name="Bowyer P."/>
            <person name="Cotty P.J."/>
            <person name="Dyer P.S."/>
            <person name="Egan A."/>
            <person name="Galens K."/>
            <person name="Fraser-Liggett C.M."/>
            <person name="Haas B.J."/>
            <person name="Inman J.M."/>
            <person name="Kent R."/>
            <person name="Lemieux S."/>
            <person name="Malavazi I."/>
            <person name="Orvis J."/>
            <person name="Roemer T."/>
            <person name="Ronning C.M."/>
            <person name="Sundaram J.P."/>
            <person name="Sutton G."/>
            <person name="Turner G."/>
            <person name="Venter J.C."/>
            <person name="White O.R."/>
            <person name="Whitty B.R."/>
            <person name="Youngman P."/>
            <person name="Wolfe K.H."/>
            <person name="Goldman G.H."/>
            <person name="Wortman J.R."/>
            <person name="Jiang B."/>
            <person name="Denning D.W."/>
            <person name="Nierman W.C."/>
        </authorList>
    </citation>
    <scope>NUCLEOTIDE SEQUENCE [LARGE SCALE GENOMIC DNA]</scope>
    <source>
        <strain evidence="4">ATCC 1020 / DSM 3700 / CBS 544.65 / FGSC A1164 / JCM 1740 / NRRL 181 / WB 181</strain>
    </source>
</reference>
<dbReference type="VEuPathDB" id="FungiDB:NFIA_059240"/>
<gene>
    <name evidence="3" type="ORF">NFIA_059240</name>
</gene>
<dbReference type="GeneID" id="4584986"/>
<dbReference type="SUPFAM" id="SSF48065">
    <property type="entry name" value="DBL homology domain (DH-domain)"/>
    <property type="match status" value="1"/>
</dbReference>
<dbReference type="Gene3D" id="1.20.900.10">
    <property type="entry name" value="Dbl homology (DH) domain"/>
    <property type="match status" value="1"/>
</dbReference>
<dbReference type="PANTHER" id="PTHR12673:SF159">
    <property type="entry name" value="LD03170P"/>
    <property type="match status" value="1"/>
</dbReference>
<organism evidence="3 4">
    <name type="scientific">Neosartorya fischeri (strain ATCC 1020 / DSM 3700 / CBS 544.65 / FGSC A1164 / JCM 1740 / NRRL 181 / WB 181)</name>
    <name type="common">Aspergillus fischerianus</name>
    <dbReference type="NCBI Taxonomy" id="331117"/>
    <lineage>
        <taxon>Eukaryota</taxon>
        <taxon>Fungi</taxon>
        <taxon>Dikarya</taxon>
        <taxon>Ascomycota</taxon>
        <taxon>Pezizomycotina</taxon>
        <taxon>Eurotiomycetes</taxon>
        <taxon>Eurotiomycetidae</taxon>
        <taxon>Eurotiales</taxon>
        <taxon>Aspergillaceae</taxon>
        <taxon>Aspergillus</taxon>
        <taxon>Aspergillus subgen. Fumigati</taxon>
    </lineage>
</organism>
<dbReference type="Proteomes" id="UP000006702">
    <property type="component" value="Unassembled WGS sequence"/>
</dbReference>
<feature type="region of interest" description="Disordered" evidence="1">
    <location>
        <begin position="1"/>
        <end position="25"/>
    </location>
</feature>
<dbReference type="OMA" id="WTHIQDD"/>
<evidence type="ECO:0000259" key="2">
    <source>
        <dbReference type="PROSITE" id="PS50010"/>
    </source>
</evidence>
<feature type="region of interest" description="Disordered" evidence="1">
    <location>
        <begin position="743"/>
        <end position="779"/>
    </location>
</feature>
<dbReference type="InterPro" id="IPR051092">
    <property type="entry name" value="FYVE_RhoGEF_PH"/>
</dbReference>
<dbReference type="OrthoDB" id="8059989at2759"/>
<dbReference type="PROSITE" id="PS50010">
    <property type="entry name" value="DH_2"/>
    <property type="match status" value="1"/>
</dbReference>
<evidence type="ECO:0000313" key="3">
    <source>
        <dbReference type="EMBL" id="EAW16573.1"/>
    </source>
</evidence>
<dbReference type="PANTHER" id="PTHR12673">
    <property type="entry name" value="FACIOGENITAL DYSPLASIA PROTEIN"/>
    <property type="match status" value="1"/>
</dbReference>
<sequence length="845" mass="93430">MEESKEDTPSETPLLPVEPPNSDVKVVDASDTVHDSGGRTTDSGSFRRWFEEFWLKRSPPSPAQKHVDGWPEILLTKCFNDDWSPHCGLQDQQWEQLSAHSSHLGIVKTASFTDQSVGRSRAATQSTFNPSIHSGGRGSIESLRPSVSPSISHAVLLHSLERRQILREIITTETDYVFGLKALADVCPKVVSGAIDLETDFFPSIDQVLLICSVRPRIYRNVQRIRELHQTFLARARAVSPKSVSAASEVDKLFPQGVAKGLRAIDLKRLNNLQSRSLRKHSLKTSIIAHLNSLAAQGSEAYDIAYEIAELSKSFKLYEDFCSNFELLLQDVSLLRGSIPNWETFEGGIESLSKSVTSLENKLLTDNRSMSLSDLVVKVFPNPASKTAISVLTSLSQFSAFCTPIQDDPLSHDKIKEVLDGLRPTIERVNQANETLKQRELIAKTLLLREKLDLPEPGSGMQDIVHDIYLQLGPIKLCGVLHATYQLPADIVGEYVVCALFESYLVLAASRDGCSRLQAVACLYVRHLKIDTLRNGRGLCCYGCLFSWKVIFEHRNNQYELVLSASSAIEEKQWKTEILRAAAALTEVSTTGQSESNLYSFEVLGLLPLECSTGLTTLLSRKTSIHSLATSARKANLQHIVIRKTHKPGEASPEADGVIERPKIPPWASALVLTARRQDRVDLERFIFNIYTKSSLPYPGMPPAKGKDLLKPSKLMVAIREGVYRRSSSGGLPTARRPAIVLAPAKTSKNEQSGRGEGRTDESPVIEDKKKAASPMSRMGTVRRALTVRFQARHKSASHADLPLQYKGQSDQPFPKVSVRGIFNSVSRRGSKRALHLALSMDGGA</sequence>
<dbReference type="KEGG" id="nfi:NFIA_059240"/>
<protein>
    <submittedName>
        <fullName evidence="3">Rho guanyl nucleotide exchange factor, putative</fullName>
    </submittedName>
</protein>
<proteinExistence type="predicted"/>
<name>A1DP52_NEOFI</name>
<evidence type="ECO:0000313" key="4">
    <source>
        <dbReference type="Proteomes" id="UP000006702"/>
    </source>
</evidence>
<feature type="domain" description="DH" evidence="2">
    <location>
        <begin position="161"/>
        <end position="432"/>
    </location>
</feature>
<accession>A1DP52</accession>
<dbReference type="GO" id="GO:0005085">
    <property type="term" value="F:guanyl-nucleotide exchange factor activity"/>
    <property type="evidence" value="ECO:0007669"/>
    <property type="project" value="InterPro"/>
</dbReference>
<dbReference type="InterPro" id="IPR000219">
    <property type="entry name" value="DH_dom"/>
</dbReference>
<feature type="compositionally biased region" description="Basic and acidic residues" evidence="1">
    <location>
        <begin position="748"/>
        <end position="771"/>
    </location>
</feature>
<dbReference type="eggNOG" id="KOG3519">
    <property type="taxonomic scope" value="Eukaryota"/>
</dbReference>
<dbReference type="EMBL" id="DS027698">
    <property type="protein sequence ID" value="EAW16573.1"/>
    <property type="molecule type" value="Genomic_DNA"/>
</dbReference>
<dbReference type="InterPro" id="IPR035899">
    <property type="entry name" value="DBL_dom_sf"/>
</dbReference>
<dbReference type="RefSeq" id="XP_001258470.1">
    <property type="nucleotide sequence ID" value="XM_001258469.1"/>
</dbReference>
<dbReference type="HOGENOM" id="CLU_010210_1_0_1"/>
<evidence type="ECO:0000256" key="1">
    <source>
        <dbReference type="SAM" id="MobiDB-lite"/>
    </source>
</evidence>
<keyword evidence="4" id="KW-1185">Reference proteome</keyword>